<dbReference type="Gene3D" id="3.40.50.150">
    <property type="entry name" value="Vaccinia Virus protein VP39"/>
    <property type="match status" value="1"/>
</dbReference>
<organism evidence="9 10">
    <name type="scientific">Candidatus Pullilachnospira gallistercoris</name>
    <dbReference type="NCBI Taxonomy" id="2840911"/>
    <lineage>
        <taxon>Bacteria</taxon>
        <taxon>Bacillati</taxon>
        <taxon>Bacillota</taxon>
        <taxon>Clostridia</taxon>
        <taxon>Lachnospirales</taxon>
        <taxon>Lachnospiraceae</taxon>
        <taxon>Lachnospiraceae incertae sedis</taxon>
        <taxon>Candidatus Pullilachnospira</taxon>
    </lineage>
</organism>
<evidence type="ECO:0000256" key="4">
    <source>
        <dbReference type="ARBA" id="ARBA00022679"/>
    </source>
</evidence>
<feature type="active site" description="Nucleophile" evidence="7">
    <location>
        <position position="235"/>
    </location>
</feature>
<dbReference type="InterPro" id="IPR031340">
    <property type="entry name" value="RsmF_methylt_CI"/>
</dbReference>
<dbReference type="GO" id="GO:0003723">
    <property type="term" value="F:RNA binding"/>
    <property type="evidence" value="ECO:0007669"/>
    <property type="project" value="UniProtKB-UniRule"/>
</dbReference>
<dbReference type="Pfam" id="PF01189">
    <property type="entry name" value="Methyltr_RsmB-F"/>
    <property type="match status" value="1"/>
</dbReference>
<gene>
    <name evidence="9" type="ORF">IAA55_11115</name>
</gene>
<comment type="caution">
    <text evidence="7">Lacks conserved residue(s) required for the propagation of feature annotation.</text>
</comment>
<evidence type="ECO:0000313" key="9">
    <source>
        <dbReference type="EMBL" id="HIR71811.1"/>
    </source>
</evidence>
<reference evidence="9" key="1">
    <citation type="submission" date="2020-10" db="EMBL/GenBank/DDBJ databases">
        <authorList>
            <person name="Gilroy R."/>
        </authorList>
    </citation>
    <scope>NUCLEOTIDE SEQUENCE</scope>
    <source>
        <strain evidence="9">ChiSjej5B23-6657</strain>
    </source>
</reference>
<accession>A0A9D1EC48</accession>
<keyword evidence="3 7" id="KW-0489">Methyltransferase</keyword>
<comment type="caution">
    <text evidence="9">The sequence shown here is derived from an EMBL/GenBank/DDBJ whole genome shotgun (WGS) entry which is preliminary data.</text>
</comment>
<sequence length="498" mass="55771">MLPEEFCSRMRKMLGEEYPAFLESYEGKRYQALRLNPLKGNPEGFFARTGLELEQVPWCREGFYYGDGTDAIARQPGKHPYHEAGVYYIQEPSAMAPVEYLDARPGMRILDLCAAPGGKSTQIAGKMQGQGILVSNEIHPARAGILSENMERMGVRNGIVTNETPGRLAEHFPEYFDRILVDAPCSGEGMFRKNDGAAEEWSPQNVRMCAERQDEILEEAYRMLAPGGRLVYSTCTFAPEEDEGSVARFLMRHSDIQVVLAEPFPGMEAGRAEWLGENFSDEHAEQISERVSEQLAGQIGRTIRLWPHHLKGEGHFAAVLEKEGEPEDRVFPGKEEKGVSSKNYGEFLQFAKENLRETPEGIFTYFGDQLYLLPPHSPSLKGLKVLRAGLHLGTRKKNRFEPSHALALALHPGEALHCARLSLCEEGKRGQDEALAYAYFRGETFPWEGEKGWYLIAVDDYAIGWGKLAGGIMKNHYPRGLRRDLSAPSHPENTACSS</sequence>
<dbReference type="CDD" id="cd21147">
    <property type="entry name" value="RsmF_methylt_CTD1"/>
    <property type="match status" value="1"/>
</dbReference>
<dbReference type="InterPro" id="IPR001678">
    <property type="entry name" value="MeTrfase_RsmB-F_NOP2_dom"/>
</dbReference>
<feature type="binding site" evidence="7">
    <location>
        <position position="182"/>
    </location>
    <ligand>
        <name>S-adenosyl-L-methionine</name>
        <dbReference type="ChEBI" id="CHEBI:59789"/>
    </ligand>
</feature>
<evidence type="ECO:0000256" key="2">
    <source>
        <dbReference type="ARBA" id="ARBA00022490"/>
    </source>
</evidence>
<feature type="binding site" evidence="7">
    <location>
        <position position="137"/>
    </location>
    <ligand>
        <name>S-adenosyl-L-methionine</name>
        <dbReference type="ChEBI" id="CHEBI:59789"/>
    </ligand>
</feature>
<reference evidence="9" key="2">
    <citation type="journal article" date="2021" name="PeerJ">
        <title>Extensive microbial diversity within the chicken gut microbiome revealed by metagenomics and culture.</title>
        <authorList>
            <person name="Gilroy R."/>
            <person name="Ravi A."/>
            <person name="Getino M."/>
            <person name="Pursley I."/>
            <person name="Horton D.L."/>
            <person name="Alikhan N.F."/>
            <person name="Baker D."/>
            <person name="Gharbi K."/>
            <person name="Hall N."/>
            <person name="Watson M."/>
            <person name="Adriaenssens E.M."/>
            <person name="Foster-Nyarko E."/>
            <person name="Jarju S."/>
            <person name="Secka A."/>
            <person name="Antonio M."/>
            <person name="Oren A."/>
            <person name="Chaudhuri R.R."/>
            <person name="La Ragione R."/>
            <person name="Hildebrand F."/>
            <person name="Pallen M.J."/>
        </authorList>
    </citation>
    <scope>NUCLEOTIDE SEQUENCE</scope>
    <source>
        <strain evidence="9">ChiSjej5B23-6657</strain>
    </source>
</reference>
<protein>
    <submittedName>
        <fullName evidence="9">RsmB/NOP family class I SAM-dependent RNA methyltransferase</fullName>
    </submittedName>
</protein>
<keyword evidence="5 7" id="KW-0949">S-adenosyl-L-methionine</keyword>
<keyword evidence="4 7" id="KW-0808">Transferase</keyword>
<dbReference type="Pfam" id="PF13636">
    <property type="entry name" value="Methyltranf_PUA"/>
    <property type="match status" value="1"/>
</dbReference>
<dbReference type="PROSITE" id="PS01153">
    <property type="entry name" value="NOL1_NOP2_SUN"/>
    <property type="match status" value="1"/>
</dbReference>
<dbReference type="InterPro" id="IPR049560">
    <property type="entry name" value="MeTrfase_RsmB-F_NOP2_cat"/>
</dbReference>
<dbReference type="EMBL" id="DVHM01000188">
    <property type="protein sequence ID" value="HIR71811.1"/>
    <property type="molecule type" value="Genomic_DNA"/>
</dbReference>
<dbReference type="PANTHER" id="PTHR22807">
    <property type="entry name" value="NOP2 YEAST -RELATED NOL1/NOP2/FMU SUN DOMAIN-CONTAINING"/>
    <property type="match status" value="1"/>
</dbReference>
<name>A0A9D1EC48_9FIRM</name>
<dbReference type="Gene3D" id="2.30.130.60">
    <property type="match status" value="1"/>
</dbReference>
<dbReference type="GO" id="GO:0001510">
    <property type="term" value="P:RNA methylation"/>
    <property type="evidence" value="ECO:0007669"/>
    <property type="project" value="InterPro"/>
</dbReference>
<dbReference type="InterPro" id="IPR031341">
    <property type="entry name" value="Methyltr_RsmF_N"/>
</dbReference>
<evidence type="ECO:0000256" key="1">
    <source>
        <dbReference type="ARBA" id="ARBA00007494"/>
    </source>
</evidence>
<dbReference type="PRINTS" id="PR02008">
    <property type="entry name" value="RCMTFAMILY"/>
</dbReference>
<dbReference type="InterPro" id="IPR027391">
    <property type="entry name" value="Nol1_Nop2_Fmu_2"/>
</dbReference>
<comment type="similarity">
    <text evidence="1 7">Belongs to the class I-like SAM-binding methyltransferase superfamily. RsmB/NOP family.</text>
</comment>
<evidence type="ECO:0000256" key="5">
    <source>
        <dbReference type="ARBA" id="ARBA00022691"/>
    </source>
</evidence>
<evidence type="ECO:0000256" key="3">
    <source>
        <dbReference type="ARBA" id="ARBA00022603"/>
    </source>
</evidence>
<feature type="binding site" evidence="7">
    <location>
        <begin position="113"/>
        <end position="119"/>
    </location>
    <ligand>
        <name>S-adenosyl-L-methionine</name>
        <dbReference type="ChEBI" id="CHEBI:59789"/>
    </ligand>
</feature>
<feature type="domain" description="SAM-dependent MTase RsmB/NOP-type" evidence="8">
    <location>
        <begin position="21"/>
        <end position="323"/>
    </location>
</feature>
<dbReference type="Pfam" id="PF17125">
    <property type="entry name" value="Methyltr_RsmF_N"/>
    <property type="match status" value="1"/>
</dbReference>
<proteinExistence type="inferred from homology"/>
<dbReference type="Pfam" id="PF17126">
    <property type="entry name" value="RsmF_methylt_CI"/>
    <property type="match status" value="1"/>
</dbReference>
<dbReference type="SUPFAM" id="SSF53335">
    <property type="entry name" value="S-adenosyl-L-methionine-dependent methyltransferases"/>
    <property type="match status" value="1"/>
</dbReference>
<evidence type="ECO:0000256" key="7">
    <source>
        <dbReference type="PROSITE-ProRule" id="PRU01023"/>
    </source>
</evidence>
<dbReference type="PANTHER" id="PTHR22807:SF30">
    <property type="entry name" value="28S RRNA (CYTOSINE(4447)-C(5))-METHYLTRANSFERASE-RELATED"/>
    <property type="match status" value="1"/>
</dbReference>
<dbReference type="CDD" id="cd02440">
    <property type="entry name" value="AdoMet_MTases"/>
    <property type="match status" value="1"/>
</dbReference>
<dbReference type="AlphaFoldDB" id="A0A9D1EC48"/>
<dbReference type="InterPro" id="IPR018314">
    <property type="entry name" value="RsmB/NOL1/NOP2-like_CS"/>
</dbReference>
<keyword evidence="2" id="KW-0963">Cytoplasm</keyword>
<dbReference type="InterPro" id="IPR023267">
    <property type="entry name" value="RCMT"/>
</dbReference>
<keyword evidence="6 7" id="KW-0694">RNA-binding</keyword>
<dbReference type="Gene3D" id="3.30.70.1170">
    <property type="entry name" value="Sun protein, domain 3"/>
    <property type="match status" value="1"/>
</dbReference>
<dbReference type="PROSITE" id="PS51686">
    <property type="entry name" value="SAM_MT_RSMB_NOP"/>
    <property type="match status" value="1"/>
</dbReference>
<evidence type="ECO:0000259" key="8">
    <source>
        <dbReference type="PROSITE" id="PS51686"/>
    </source>
</evidence>
<dbReference type="GO" id="GO:0008173">
    <property type="term" value="F:RNA methyltransferase activity"/>
    <property type="evidence" value="ECO:0007669"/>
    <property type="project" value="InterPro"/>
</dbReference>
<dbReference type="InterPro" id="IPR029063">
    <property type="entry name" value="SAM-dependent_MTases_sf"/>
</dbReference>
<evidence type="ECO:0000313" key="10">
    <source>
        <dbReference type="Proteomes" id="UP000823912"/>
    </source>
</evidence>
<dbReference type="Proteomes" id="UP000823912">
    <property type="component" value="Unassembled WGS sequence"/>
</dbReference>
<evidence type="ECO:0000256" key="6">
    <source>
        <dbReference type="ARBA" id="ARBA00022884"/>
    </source>
</evidence>